<dbReference type="GO" id="GO:0000462">
    <property type="term" value="P:maturation of SSU-rRNA from tricistronic rRNA transcript (SSU-rRNA, 5.8S rRNA, LSU-rRNA)"/>
    <property type="evidence" value="ECO:0007669"/>
    <property type="project" value="TreeGrafter"/>
</dbReference>
<dbReference type="Proteomes" id="UP000789508">
    <property type="component" value="Unassembled WGS sequence"/>
</dbReference>
<evidence type="ECO:0000256" key="6">
    <source>
        <dbReference type="SAM" id="MobiDB-lite"/>
    </source>
</evidence>
<dbReference type="Pfam" id="PF04000">
    <property type="entry name" value="Sas10_Utp3"/>
    <property type="match status" value="1"/>
</dbReference>
<dbReference type="AlphaFoldDB" id="A0A9N8WP53"/>
<feature type="region of interest" description="Disordered" evidence="6">
    <location>
        <begin position="1"/>
        <end position="121"/>
    </location>
</feature>
<evidence type="ECO:0000256" key="2">
    <source>
        <dbReference type="ARBA" id="ARBA00010979"/>
    </source>
</evidence>
<comment type="similarity">
    <text evidence="2">Belongs to the SAS10 family.</text>
</comment>
<dbReference type="EMBL" id="CAJVPS010000505">
    <property type="protein sequence ID" value="CAG8491127.1"/>
    <property type="molecule type" value="Genomic_DNA"/>
</dbReference>
<name>A0A9N8WP53_9GLOM</name>
<dbReference type="PANTHER" id="PTHR13237:SF8">
    <property type="entry name" value="SOMETHING ABOUT SILENCING PROTEIN 10"/>
    <property type="match status" value="1"/>
</dbReference>
<feature type="region of interest" description="Disordered" evidence="6">
    <location>
        <begin position="557"/>
        <end position="586"/>
    </location>
</feature>
<evidence type="ECO:0000256" key="3">
    <source>
        <dbReference type="ARBA" id="ARBA00022553"/>
    </source>
</evidence>
<feature type="compositionally biased region" description="Basic and acidic residues" evidence="6">
    <location>
        <begin position="503"/>
        <end position="527"/>
    </location>
</feature>
<feature type="compositionally biased region" description="Acidic residues" evidence="6">
    <location>
        <begin position="66"/>
        <end position="105"/>
    </location>
</feature>
<feature type="domain" description="Sas10 C-terminal" evidence="7">
    <location>
        <begin position="541"/>
        <end position="613"/>
    </location>
</feature>
<protein>
    <submittedName>
        <fullName evidence="8">5557_t:CDS:1</fullName>
    </submittedName>
</protein>
<dbReference type="GO" id="GO:0032040">
    <property type="term" value="C:small-subunit processome"/>
    <property type="evidence" value="ECO:0007669"/>
    <property type="project" value="TreeGrafter"/>
</dbReference>
<reference evidence="8" key="1">
    <citation type="submission" date="2021-06" db="EMBL/GenBank/DDBJ databases">
        <authorList>
            <person name="Kallberg Y."/>
            <person name="Tangrot J."/>
            <person name="Rosling A."/>
        </authorList>
    </citation>
    <scope>NUCLEOTIDE SEQUENCE</scope>
    <source>
        <strain evidence="8">FL130A</strain>
    </source>
</reference>
<evidence type="ECO:0000256" key="5">
    <source>
        <dbReference type="SAM" id="Coils"/>
    </source>
</evidence>
<feature type="compositionally biased region" description="Basic and acidic residues" evidence="6">
    <location>
        <begin position="45"/>
        <end position="65"/>
    </location>
</feature>
<sequence length="614" mass="70900">MGQKKKNFKKPSFETGDDKYDMHGGRIKAIKTWADVEHDSEDEFMENREIISLDPNERNNQHDDSELSEEEVLALPSDENEEEDEEEEDDQEEDEAVDDSDELDLDVTLSGSDHEIEDYDKEPTLETWGKSKHAYYDADELSDFEDAKEEETEALRLQKKRISKMSEEDFDDENDRQLIESVNQDLKSISSINDLQEEILVLKKNNASADEILKVIKNNSPELLELANEFREKFATVKEVSSILEKATEKKIVENQKKEDNHAHNFLSLKYQTLINYLMNISFYFVLKSSATPRLWQHPIFNALLEIRKALDKLGEVEKEMQESIKRYIKKVDEYETVSGKENDSIPKRSVAINSLNSTEKLPYKSALKKLSPLPASKTSLLLLEDEFVSLQDVKKKKRKRMSSDLGDLDAMDEIDAEEKAQKKNSLRQYAAKIGQNASKRLKSNRYTGDTDIPYKGLNKKNDIQAVRQKPSPGADLDDLEWDEDDKKDSHGLGSQDSNDYYETIKKATESKKLEKRKQYEDQKEQQRNNISEDFDNLPEGTKRQINYQILKNKGLTPYRNKDQRNPRVKHRKKYEKAKKKIKSVKQVVKSQGGAYGGEKTGIKIGLSRSIKLS</sequence>
<evidence type="ECO:0000313" key="8">
    <source>
        <dbReference type="EMBL" id="CAG8491127.1"/>
    </source>
</evidence>
<evidence type="ECO:0000313" key="9">
    <source>
        <dbReference type="Proteomes" id="UP000789508"/>
    </source>
</evidence>
<dbReference type="InterPro" id="IPR018972">
    <property type="entry name" value="Sas10_C_dom"/>
</dbReference>
<keyword evidence="4" id="KW-0539">Nucleus</keyword>
<keyword evidence="9" id="KW-1185">Reference proteome</keyword>
<organism evidence="8 9">
    <name type="scientific">Ambispora leptoticha</name>
    <dbReference type="NCBI Taxonomy" id="144679"/>
    <lineage>
        <taxon>Eukaryota</taxon>
        <taxon>Fungi</taxon>
        <taxon>Fungi incertae sedis</taxon>
        <taxon>Mucoromycota</taxon>
        <taxon>Glomeromycotina</taxon>
        <taxon>Glomeromycetes</taxon>
        <taxon>Archaeosporales</taxon>
        <taxon>Ambisporaceae</taxon>
        <taxon>Ambispora</taxon>
    </lineage>
</organism>
<dbReference type="Pfam" id="PF09368">
    <property type="entry name" value="Sas10"/>
    <property type="match status" value="1"/>
</dbReference>
<feature type="coiled-coil region" evidence="5">
    <location>
        <begin position="307"/>
        <end position="338"/>
    </location>
</feature>
<feature type="region of interest" description="Disordered" evidence="6">
    <location>
        <begin position="437"/>
        <end position="543"/>
    </location>
</feature>
<comment type="caution">
    <text evidence="8">The sequence shown here is derived from an EMBL/GenBank/DDBJ whole genome shotgun (WGS) entry which is preliminary data.</text>
</comment>
<dbReference type="PANTHER" id="PTHR13237">
    <property type="entry name" value="SOMETHING ABOUT SILENCING PROTEIN 10-RELATED"/>
    <property type="match status" value="1"/>
</dbReference>
<dbReference type="InterPro" id="IPR007146">
    <property type="entry name" value="Sas10/Utp3/C1D"/>
</dbReference>
<proteinExistence type="inferred from homology"/>
<feature type="coiled-coil region" evidence="5">
    <location>
        <begin position="141"/>
        <end position="168"/>
    </location>
</feature>
<keyword evidence="5" id="KW-0175">Coiled coil</keyword>
<dbReference type="OrthoDB" id="1924577at2759"/>
<keyword evidence="3" id="KW-0597">Phosphoprotein</keyword>
<accession>A0A9N8WP53</accession>
<gene>
    <name evidence="8" type="ORF">ALEPTO_LOCUS2991</name>
</gene>
<comment type="subcellular location">
    <subcellularLocation>
        <location evidence="1">Nucleus</location>
    </subcellularLocation>
</comment>
<feature type="compositionally biased region" description="Basic residues" evidence="6">
    <location>
        <begin position="567"/>
        <end position="584"/>
    </location>
</feature>
<evidence type="ECO:0000256" key="1">
    <source>
        <dbReference type="ARBA" id="ARBA00004123"/>
    </source>
</evidence>
<evidence type="ECO:0000259" key="7">
    <source>
        <dbReference type="Pfam" id="PF09368"/>
    </source>
</evidence>
<evidence type="ECO:0000256" key="4">
    <source>
        <dbReference type="ARBA" id="ARBA00023242"/>
    </source>
</evidence>